<gene>
    <name evidence="1" type="ORF">LCGC14_1694340</name>
</gene>
<proteinExistence type="predicted"/>
<dbReference type="EMBL" id="LAZR01014865">
    <property type="protein sequence ID" value="KKM15612.1"/>
    <property type="molecule type" value="Genomic_DNA"/>
</dbReference>
<sequence>MIMELRDISKEQAKQEVHDLLIANSRPIDHGVIADKLRLSLELVANACNDLIEENLIEFTWELHREILC</sequence>
<name>A0A0F9HKG9_9ZZZZ</name>
<protein>
    <submittedName>
        <fullName evidence="1">Uncharacterized protein</fullName>
    </submittedName>
</protein>
<reference evidence="1" key="1">
    <citation type="journal article" date="2015" name="Nature">
        <title>Complex archaea that bridge the gap between prokaryotes and eukaryotes.</title>
        <authorList>
            <person name="Spang A."/>
            <person name="Saw J.H."/>
            <person name="Jorgensen S.L."/>
            <person name="Zaremba-Niedzwiedzka K."/>
            <person name="Martijn J."/>
            <person name="Lind A.E."/>
            <person name="van Eijk R."/>
            <person name="Schleper C."/>
            <person name="Guy L."/>
            <person name="Ettema T.J."/>
        </authorList>
    </citation>
    <scope>NUCLEOTIDE SEQUENCE</scope>
</reference>
<dbReference type="AlphaFoldDB" id="A0A0F9HKG9"/>
<organism evidence="1">
    <name type="scientific">marine sediment metagenome</name>
    <dbReference type="NCBI Taxonomy" id="412755"/>
    <lineage>
        <taxon>unclassified sequences</taxon>
        <taxon>metagenomes</taxon>
        <taxon>ecological metagenomes</taxon>
    </lineage>
</organism>
<accession>A0A0F9HKG9</accession>
<evidence type="ECO:0000313" key="1">
    <source>
        <dbReference type="EMBL" id="KKM15612.1"/>
    </source>
</evidence>
<comment type="caution">
    <text evidence="1">The sequence shown here is derived from an EMBL/GenBank/DDBJ whole genome shotgun (WGS) entry which is preliminary data.</text>
</comment>